<feature type="transmembrane region" description="Helical" evidence="1">
    <location>
        <begin position="68"/>
        <end position="86"/>
    </location>
</feature>
<dbReference type="Proteomes" id="UP000446348">
    <property type="component" value="Unassembled WGS sequence"/>
</dbReference>
<organism evidence="2 3">
    <name type="scientific">Anaerotruncus colihominis</name>
    <dbReference type="NCBI Taxonomy" id="169435"/>
    <lineage>
        <taxon>Bacteria</taxon>
        <taxon>Bacillati</taxon>
        <taxon>Bacillota</taxon>
        <taxon>Clostridia</taxon>
        <taxon>Eubacteriales</taxon>
        <taxon>Oscillospiraceae</taxon>
        <taxon>Anaerotruncus</taxon>
    </lineage>
</organism>
<feature type="transmembrane region" description="Helical" evidence="1">
    <location>
        <begin position="339"/>
        <end position="360"/>
    </location>
</feature>
<reference evidence="2 3" key="1">
    <citation type="submission" date="2018-08" db="EMBL/GenBank/DDBJ databases">
        <title>Murine metabolic-syndrome-specific gut microbial biobank.</title>
        <authorList>
            <person name="Liu C."/>
        </authorList>
    </citation>
    <scope>NUCLEOTIDE SEQUENCE [LARGE SCALE GENOMIC DNA]</scope>
    <source>
        <strain evidence="2 3">X69</strain>
    </source>
</reference>
<keyword evidence="1" id="KW-1133">Transmembrane helix</keyword>
<gene>
    <name evidence="2" type="ORF">D3Z39_15510</name>
</gene>
<feature type="transmembrane region" description="Helical" evidence="1">
    <location>
        <begin position="155"/>
        <end position="180"/>
    </location>
</feature>
<name>A0A845RL17_9FIRM</name>
<feature type="transmembrane region" description="Helical" evidence="1">
    <location>
        <begin position="307"/>
        <end position="327"/>
    </location>
</feature>
<evidence type="ECO:0000313" key="3">
    <source>
        <dbReference type="Proteomes" id="UP000446348"/>
    </source>
</evidence>
<evidence type="ECO:0000313" key="2">
    <source>
        <dbReference type="EMBL" id="NBI80243.1"/>
    </source>
</evidence>
<feature type="transmembrane region" description="Helical" evidence="1">
    <location>
        <begin position="98"/>
        <end position="117"/>
    </location>
</feature>
<proteinExistence type="predicted"/>
<dbReference type="AlphaFoldDB" id="A0A845RL17"/>
<protein>
    <submittedName>
        <fullName evidence="2">EpsG family protein</fullName>
    </submittedName>
</protein>
<comment type="caution">
    <text evidence="2">The sequence shown here is derived from an EMBL/GenBank/DDBJ whole genome shotgun (WGS) entry which is preliminary data.</text>
</comment>
<sequence>MVSRLVIFPPQSGKHKRSAFNFILRAGAPLAVLCCLLGNSCKQGAGIRLLQSLKACPKTDDAMNGGCGLLPYIVLLAAAGAGGLLLCEWKPSRMANLWYLYAMTVVMCIMVMLRSSMVGVDYPTYQAYFETVCQNSFSFLFSPNNIYRFEPGFSLLTYLFSLVTEDAVIYMGLIPVLIIIPRAITIYKQSCSVWFSVFVYISFGFFSYSMCTLRQELAISIMLFALPYLKDRKILPYMLIIVLAACFHKSLWLMVPVYFLAVIPLNWKSISFYAAGTLFVLIFSVPILGFVTQYVFKAYTPGSYYTWGRSFDTALMILVFLAVALLMKKHILARDPKNIVLLNLYIYASILFILTLKHFIFQRVGLMFLPVATFLLPEMLYSIKPDESKYTELQTLDKQQKKQQLSKFGALRAQLRGERAIYYTAMGLFMAGCFYYYIFLLSSNRLLLVPYTTIFSSSVRQILVRS</sequence>
<feature type="transmembrane region" description="Helical" evidence="1">
    <location>
        <begin position="192"/>
        <end position="215"/>
    </location>
</feature>
<feature type="transmembrane region" description="Helical" evidence="1">
    <location>
        <begin position="235"/>
        <end position="260"/>
    </location>
</feature>
<feature type="transmembrane region" description="Helical" evidence="1">
    <location>
        <begin position="420"/>
        <end position="438"/>
    </location>
</feature>
<dbReference type="Pfam" id="PF14897">
    <property type="entry name" value="EpsG"/>
    <property type="match status" value="1"/>
</dbReference>
<evidence type="ECO:0000256" key="1">
    <source>
        <dbReference type="SAM" id="Phobius"/>
    </source>
</evidence>
<keyword evidence="1" id="KW-0472">Membrane</keyword>
<dbReference type="InterPro" id="IPR049458">
    <property type="entry name" value="EpsG-like"/>
</dbReference>
<keyword evidence="1" id="KW-0812">Transmembrane</keyword>
<accession>A0A845RL17</accession>
<feature type="transmembrane region" description="Helical" evidence="1">
    <location>
        <begin position="272"/>
        <end position="295"/>
    </location>
</feature>
<dbReference type="EMBL" id="QXWZ01000039">
    <property type="protein sequence ID" value="NBI80243.1"/>
    <property type="molecule type" value="Genomic_DNA"/>
</dbReference>